<feature type="compositionally biased region" description="Pro residues" evidence="5">
    <location>
        <begin position="315"/>
        <end position="333"/>
    </location>
</feature>
<feature type="compositionally biased region" description="Low complexity" evidence="5">
    <location>
        <begin position="281"/>
        <end position="296"/>
    </location>
</feature>
<evidence type="ECO:0000256" key="3">
    <source>
        <dbReference type="ARBA" id="ARBA00022833"/>
    </source>
</evidence>
<feature type="region of interest" description="Disordered" evidence="5">
    <location>
        <begin position="1"/>
        <end position="58"/>
    </location>
</feature>
<dbReference type="InterPro" id="IPR057847">
    <property type="entry name" value="ZMIZ1/ZMIZ2_GBD-like"/>
</dbReference>
<keyword evidence="3" id="KW-0862">Zinc</keyword>
<dbReference type="OrthoDB" id="27975at2759"/>
<reference evidence="7 8" key="1">
    <citation type="submission" date="2020-08" db="EMBL/GenBank/DDBJ databases">
        <authorList>
            <person name="Hejnol A."/>
        </authorList>
    </citation>
    <scope>NUCLEOTIDE SEQUENCE [LARGE SCALE GENOMIC DNA]</scope>
</reference>
<feature type="compositionally biased region" description="Low complexity" evidence="5">
    <location>
        <begin position="665"/>
        <end position="684"/>
    </location>
</feature>
<dbReference type="Gene3D" id="3.30.40.10">
    <property type="entry name" value="Zinc/RING finger domain, C3HC4 (zinc finger)"/>
    <property type="match status" value="1"/>
</dbReference>
<keyword evidence="2 4" id="KW-0863">Zinc-finger</keyword>
<feature type="compositionally biased region" description="Low complexity" evidence="5">
    <location>
        <begin position="736"/>
        <end position="756"/>
    </location>
</feature>
<dbReference type="GO" id="GO:0016925">
    <property type="term" value="P:protein sumoylation"/>
    <property type="evidence" value="ECO:0007669"/>
    <property type="project" value="TreeGrafter"/>
</dbReference>
<dbReference type="AlphaFoldDB" id="A0A7I8W8W1"/>
<dbReference type="GO" id="GO:0061665">
    <property type="term" value="F:SUMO ligase activity"/>
    <property type="evidence" value="ECO:0007669"/>
    <property type="project" value="TreeGrafter"/>
</dbReference>
<dbReference type="InterPro" id="IPR013083">
    <property type="entry name" value="Znf_RING/FYVE/PHD"/>
</dbReference>
<feature type="region of interest" description="Disordered" evidence="5">
    <location>
        <begin position="76"/>
        <end position="106"/>
    </location>
</feature>
<feature type="compositionally biased region" description="Polar residues" evidence="5">
    <location>
        <begin position="634"/>
        <end position="662"/>
    </location>
</feature>
<dbReference type="GO" id="GO:0006357">
    <property type="term" value="P:regulation of transcription by RNA polymerase II"/>
    <property type="evidence" value="ECO:0007669"/>
    <property type="project" value="TreeGrafter"/>
</dbReference>
<dbReference type="Proteomes" id="UP000549394">
    <property type="component" value="Unassembled WGS sequence"/>
</dbReference>
<evidence type="ECO:0000313" key="7">
    <source>
        <dbReference type="EMBL" id="CAD5124551.1"/>
    </source>
</evidence>
<dbReference type="PANTHER" id="PTHR10782:SF4">
    <property type="entry name" value="TONALLI, ISOFORM E"/>
    <property type="match status" value="1"/>
</dbReference>
<keyword evidence="8" id="KW-1185">Reference proteome</keyword>
<protein>
    <submittedName>
        <fullName evidence="7">DgyrCDS12826</fullName>
    </submittedName>
</protein>
<dbReference type="PROSITE" id="PS51044">
    <property type="entry name" value="ZF_SP_RING"/>
    <property type="match status" value="1"/>
</dbReference>
<dbReference type="EMBL" id="CAJFCJ010000021">
    <property type="protein sequence ID" value="CAD5124551.1"/>
    <property type="molecule type" value="Genomic_DNA"/>
</dbReference>
<evidence type="ECO:0000259" key="6">
    <source>
        <dbReference type="PROSITE" id="PS51044"/>
    </source>
</evidence>
<feature type="region of interest" description="Disordered" evidence="5">
    <location>
        <begin position="629"/>
        <end position="780"/>
    </location>
</feature>
<dbReference type="Pfam" id="PF02891">
    <property type="entry name" value="zf-MIZ"/>
    <property type="match status" value="1"/>
</dbReference>
<evidence type="ECO:0000313" key="8">
    <source>
        <dbReference type="Proteomes" id="UP000549394"/>
    </source>
</evidence>
<dbReference type="GO" id="GO:0003712">
    <property type="term" value="F:transcription coregulator activity"/>
    <property type="evidence" value="ECO:0007669"/>
    <property type="project" value="TreeGrafter"/>
</dbReference>
<feature type="domain" description="SP-RING-type" evidence="6">
    <location>
        <begin position="520"/>
        <end position="601"/>
    </location>
</feature>
<evidence type="ECO:0000256" key="2">
    <source>
        <dbReference type="ARBA" id="ARBA00022771"/>
    </source>
</evidence>
<feature type="region of interest" description="Disordered" evidence="5">
    <location>
        <begin position="281"/>
        <end position="333"/>
    </location>
</feature>
<accession>A0A7I8W8W1</accession>
<evidence type="ECO:0000256" key="1">
    <source>
        <dbReference type="ARBA" id="ARBA00022723"/>
    </source>
</evidence>
<comment type="caution">
    <text evidence="7">The sequence shown here is derived from an EMBL/GenBank/DDBJ whole genome shotgun (WGS) entry which is preliminary data.</text>
</comment>
<feature type="compositionally biased region" description="Polar residues" evidence="5">
    <location>
        <begin position="27"/>
        <end position="58"/>
    </location>
</feature>
<feature type="compositionally biased region" description="Basic and acidic residues" evidence="5">
    <location>
        <begin position="78"/>
        <end position="87"/>
    </location>
</feature>
<evidence type="ECO:0000256" key="5">
    <source>
        <dbReference type="SAM" id="MobiDB-lite"/>
    </source>
</evidence>
<sequence>MNGMPPAIQAPGPGTPNSLVHRMIPSPMNQQDGQPSNPQAQWQGQNPPSQNGGPQNGNVSVVTTAVWQQNRAQIGHMGKPEYGHPEYGKAGLHGRPNGYNSPPSSTPNGMAAAAMVAAAATATATATATAVMGVHDQGQQPQPQPPPGQPINMNINVNANSQLHGPHHQQMSAYGHSNAMLPNQRPVHQMAPMSSAGVGGPMVNGMMRNRQAPYPTPQQYMMQKRGQNPMSWHQYNDYCATDPYPGNMPAAYTQQPYSKYGGAPAQQPLPGSSPVYNRPYPNPNPMYHQRNYNGHYPPGGPGGGGGGGYYHNIPGPAPPGVPTPPVTPSTPSAVPCPGPGPYNQDVKPHIKQEMVQEELRLTFPVRDGVVLPPFRLEHNLAVSNHVFHLRESVYNTLMWRPDLELQLKCFHHEDRAMNTNWPASVAVSVNATPLHIQRSSDVKSSTHKPLYLKNVCCPNRNTIQITVTACCCSHLFVLQLVHRPSVRSVLQGLLRKRMLPIENCVQKVKKWFGNGQGSMGEEGVEQTATRVSLKCPVTYRKIQLPARGHDCRHIQCFDLETYLQMNCERPTWKCPVCNKNAQLEGLEIDQYMWSILQQLAKNDFDEVTIEANANWKPVIQVKMESASDCGRWMKSNSPGSMKSPNMAQWENQPQSPAFSQVPASGPATPGQPLTPATTPQGQQQPPTPGTVGSPATPGTNTNPAFPPVGTPDFLAPLSHRSEAGPPAESPAPPTPSEQQSQQQNNNIDSNLDNISPDENIENIFGETELTDPNELLKYLG</sequence>
<evidence type="ECO:0000256" key="4">
    <source>
        <dbReference type="PROSITE-ProRule" id="PRU00452"/>
    </source>
</evidence>
<dbReference type="InterPro" id="IPR004181">
    <property type="entry name" value="Znf_MIZ"/>
</dbReference>
<proteinExistence type="predicted"/>
<dbReference type="PANTHER" id="PTHR10782">
    <property type="entry name" value="ZINC FINGER MIZ DOMAIN-CONTAINING PROTEIN"/>
    <property type="match status" value="1"/>
</dbReference>
<keyword evidence="1" id="KW-0479">Metal-binding</keyword>
<name>A0A7I8W8W1_9ANNE</name>
<dbReference type="GO" id="GO:0008270">
    <property type="term" value="F:zinc ion binding"/>
    <property type="evidence" value="ECO:0007669"/>
    <property type="project" value="UniProtKB-KW"/>
</dbReference>
<gene>
    <name evidence="7" type="ORF">DGYR_LOCUS12086</name>
</gene>
<dbReference type="GO" id="GO:0000785">
    <property type="term" value="C:chromatin"/>
    <property type="evidence" value="ECO:0007669"/>
    <property type="project" value="TreeGrafter"/>
</dbReference>
<organism evidence="7 8">
    <name type="scientific">Dimorphilus gyrociliatus</name>
    <dbReference type="NCBI Taxonomy" id="2664684"/>
    <lineage>
        <taxon>Eukaryota</taxon>
        <taxon>Metazoa</taxon>
        <taxon>Spiralia</taxon>
        <taxon>Lophotrochozoa</taxon>
        <taxon>Annelida</taxon>
        <taxon>Polychaeta</taxon>
        <taxon>Polychaeta incertae sedis</taxon>
        <taxon>Dinophilidae</taxon>
        <taxon>Dimorphilus</taxon>
    </lineage>
</organism>
<dbReference type="Pfam" id="PF25527">
    <property type="entry name" value="GBD-like_ZMIZ1_ZMIZ2"/>
    <property type="match status" value="1"/>
</dbReference>